<gene>
    <name evidence="4" type="ORF">LXN57_13190</name>
</gene>
<dbReference type="InterPro" id="IPR000352">
    <property type="entry name" value="Pep_chain_release_fac_I"/>
</dbReference>
<dbReference type="EMBL" id="JAMQOL010000015">
    <property type="protein sequence ID" value="MCM4078523.1"/>
    <property type="molecule type" value="Genomic_DNA"/>
</dbReference>
<dbReference type="Proteomes" id="UP001523216">
    <property type="component" value="Unassembled WGS sequence"/>
</dbReference>
<dbReference type="PANTHER" id="PTHR43804:SF9">
    <property type="entry name" value="PEPTIDE CHAIN RELEASE FACTOR HOMOLOG-RELATED"/>
    <property type="match status" value="1"/>
</dbReference>
<sequence length="214" mass="23250">MRVHLLLSAGRGPRECEWALIELLVRLKAEAAARGLRAAVASDTSRSALVTVEGAGAGEFARGWTGTLCWQASSPFRTGIGRKNWYVIAQPVSLDVPHTAFSERDVDVVATRTGGPGGQHRNKASTAVRATHRPSGRVVVVDTERQFGLNRRIALRLLREHLEADEAAVERAAAAGRWRVHDQLVRGNPARIERPAIGASAPRGTRPPRRARGR</sequence>
<organism evidence="4 5">
    <name type="scientific">Paractinoplanes hotanensis</name>
    <dbReference type="NCBI Taxonomy" id="2906497"/>
    <lineage>
        <taxon>Bacteria</taxon>
        <taxon>Bacillati</taxon>
        <taxon>Actinomycetota</taxon>
        <taxon>Actinomycetes</taxon>
        <taxon>Micromonosporales</taxon>
        <taxon>Micromonosporaceae</taxon>
        <taxon>Paractinoplanes</taxon>
    </lineage>
</organism>
<comment type="caution">
    <text evidence="4">The sequence shown here is derived from an EMBL/GenBank/DDBJ whole genome shotgun (WGS) entry which is preliminary data.</text>
</comment>
<evidence type="ECO:0000256" key="2">
    <source>
        <dbReference type="SAM" id="MobiDB-lite"/>
    </source>
</evidence>
<dbReference type="InterPro" id="IPR045853">
    <property type="entry name" value="Pep_chain_release_fac_I_sf"/>
</dbReference>
<evidence type="ECO:0000256" key="1">
    <source>
        <dbReference type="ARBA" id="ARBA00010835"/>
    </source>
</evidence>
<dbReference type="PANTHER" id="PTHR43804">
    <property type="entry name" value="LD18447P"/>
    <property type="match status" value="1"/>
</dbReference>
<dbReference type="RefSeq" id="WP_251798352.1">
    <property type="nucleotide sequence ID" value="NZ_JAMQOL010000015.1"/>
</dbReference>
<evidence type="ECO:0000259" key="3">
    <source>
        <dbReference type="Pfam" id="PF00472"/>
    </source>
</evidence>
<dbReference type="Pfam" id="PF00472">
    <property type="entry name" value="RF-1"/>
    <property type="match status" value="1"/>
</dbReference>
<reference evidence="4 5" key="1">
    <citation type="submission" date="2022-06" db="EMBL/GenBank/DDBJ databases">
        <title>Actinoplanes abujensis sp. nov., isolated from Nigerian arid soil.</title>
        <authorList>
            <person name="Ding P."/>
        </authorList>
    </citation>
    <scope>NUCLEOTIDE SEQUENCE [LARGE SCALE GENOMIC DNA]</scope>
    <source>
        <strain evidence="5">TRM88002</strain>
    </source>
</reference>
<feature type="domain" description="Prokaryotic-type class I peptide chain release factors" evidence="3">
    <location>
        <begin position="102"/>
        <end position="175"/>
    </location>
</feature>
<comment type="similarity">
    <text evidence="1">Belongs to the prokaryotic/mitochondrial release factor family.</text>
</comment>
<keyword evidence="5" id="KW-1185">Reference proteome</keyword>
<proteinExistence type="inferred from homology"/>
<name>A0ABT0XXL6_9ACTN</name>
<accession>A0ABT0XXL6</accession>
<evidence type="ECO:0000313" key="5">
    <source>
        <dbReference type="Proteomes" id="UP001523216"/>
    </source>
</evidence>
<protein>
    <submittedName>
        <fullName evidence="4">Peptide chain release factor-like protein</fullName>
    </submittedName>
</protein>
<dbReference type="InterPro" id="IPR050057">
    <property type="entry name" value="Prokaryotic/Mito_RF"/>
</dbReference>
<feature type="region of interest" description="Disordered" evidence="2">
    <location>
        <begin position="192"/>
        <end position="214"/>
    </location>
</feature>
<dbReference type="SUPFAM" id="SSF75620">
    <property type="entry name" value="Release factor"/>
    <property type="match status" value="1"/>
</dbReference>
<dbReference type="Gene3D" id="3.30.160.20">
    <property type="match status" value="1"/>
</dbReference>
<evidence type="ECO:0000313" key="4">
    <source>
        <dbReference type="EMBL" id="MCM4078523.1"/>
    </source>
</evidence>